<dbReference type="WBParaSite" id="SSTP_0001158300.1">
    <property type="protein sequence ID" value="SSTP_0001158300.1"/>
    <property type="gene ID" value="SSTP_0001158300"/>
</dbReference>
<sequence length="178" mass="20497">MSVASKRRHVIKKIQMELVLPNEEQMIARVLSSCGNNLLEVEDENSEKYLVSMPSKFRKCIWVKRGQFVVIVPIKEGDRVRAEVEHILDEENVLYIREHKQWPSKFEEDALKMTRESKRNTKSSDLESHCGIDADMLPPDDSDDCSDDSNDDCSNDESEEEYSGDENNEYNPNRSAAP</sequence>
<evidence type="ECO:0000256" key="2">
    <source>
        <dbReference type="ARBA" id="ARBA00020989"/>
    </source>
</evidence>
<dbReference type="Pfam" id="PF01176">
    <property type="entry name" value="eIF-1a"/>
    <property type="match status" value="1"/>
</dbReference>
<dbReference type="Proteomes" id="UP000035681">
    <property type="component" value="Unplaced"/>
</dbReference>
<evidence type="ECO:0000256" key="6">
    <source>
        <dbReference type="SAM" id="MobiDB-lite"/>
    </source>
</evidence>
<comment type="similarity">
    <text evidence="1">Belongs to the EIF1AD family.</text>
</comment>
<dbReference type="InterPro" id="IPR001253">
    <property type="entry name" value="TIF_eIF-1A"/>
</dbReference>
<feature type="compositionally biased region" description="Acidic residues" evidence="6">
    <location>
        <begin position="138"/>
        <end position="168"/>
    </location>
</feature>
<evidence type="ECO:0000256" key="3">
    <source>
        <dbReference type="ARBA" id="ARBA00022884"/>
    </source>
</evidence>
<dbReference type="STRING" id="6248.A0A0K0EQ54"/>
<dbReference type="PROSITE" id="PS50832">
    <property type="entry name" value="S1_IF1_TYPE"/>
    <property type="match status" value="1"/>
</dbReference>
<keyword evidence="8" id="KW-1185">Reference proteome</keyword>
<protein>
    <recommendedName>
        <fullName evidence="2">Probable RNA-binding protein EIF1AD</fullName>
    </recommendedName>
    <alternativeName>
        <fullName evidence="4">Eukaryotic translation initiation factor 1A domain-containing protein</fullName>
    </alternativeName>
</protein>
<reference evidence="9" key="1">
    <citation type="submission" date="2015-08" db="UniProtKB">
        <authorList>
            <consortium name="WormBaseParasite"/>
        </authorList>
    </citation>
    <scope>IDENTIFICATION</scope>
</reference>
<feature type="domain" description="S1-like" evidence="7">
    <location>
        <begin position="14"/>
        <end position="84"/>
    </location>
</feature>
<dbReference type="AlphaFoldDB" id="A0A0K0EQ54"/>
<dbReference type="GO" id="GO:0005634">
    <property type="term" value="C:nucleus"/>
    <property type="evidence" value="ECO:0007669"/>
    <property type="project" value="TreeGrafter"/>
</dbReference>
<dbReference type="GO" id="GO:0003723">
    <property type="term" value="F:RNA binding"/>
    <property type="evidence" value="ECO:0007669"/>
    <property type="project" value="UniProtKB-KW"/>
</dbReference>
<evidence type="ECO:0000313" key="9">
    <source>
        <dbReference type="WBParaSite" id="SSTP_0001158300.1"/>
    </source>
</evidence>
<dbReference type="WBParaSite" id="TCONS_00002321.p1">
    <property type="protein sequence ID" value="TCONS_00002321.p1"/>
    <property type="gene ID" value="XLOC_002182"/>
</dbReference>
<accession>A0A0K0EQ54</accession>
<evidence type="ECO:0000259" key="7">
    <source>
        <dbReference type="PROSITE" id="PS50832"/>
    </source>
</evidence>
<proteinExistence type="inferred from homology"/>
<dbReference type="InterPro" id="IPR039294">
    <property type="entry name" value="EIF1AD"/>
</dbReference>
<evidence type="ECO:0000313" key="8">
    <source>
        <dbReference type="Proteomes" id="UP000035681"/>
    </source>
</evidence>
<keyword evidence="5" id="KW-0648">Protein biosynthesis</keyword>
<dbReference type="Gene3D" id="2.40.50.140">
    <property type="entry name" value="Nucleic acid-binding proteins"/>
    <property type="match status" value="1"/>
</dbReference>
<dbReference type="PANTHER" id="PTHR21641">
    <property type="entry name" value="TRANSLATION INITIATION FACTOR-RELATED"/>
    <property type="match status" value="1"/>
</dbReference>
<feature type="region of interest" description="Disordered" evidence="6">
    <location>
        <begin position="115"/>
        <end position="178"/>
    </location>
</feature>
<evidence type="ECO:0000256" key="4">
    <source>
        <dbReference type="ARBA" id="ARBA00031998"/>
    </source>
</evidence>
<name>A0A0K0EQ54_STRER</name>
<dbReference type="PANTHER" id="PTHR21641:SF0">
    <property type="entry name" value="RNA-BINDING PROTEIN EIF1AD-RELATED"/>
    <property type="match status" value="1"/>
</dbReference>
<evidence type="ECO:0000256" key="1">
    <source>
        <dbReference type="ARBA" id="ARBA00007340"/>
    </source>
</evidence>
<dbReference type="SMART" id="SM00652">
    <property type="entry name" value="eIF1a"/>
    <property type="match status" value="1"/>
</dbReference>
<dbReference type="SUPFAM" id="SSF50249">
    <property type="entry name" value="Nucleic acid-binding proteins"/>
    <property type="match status" value="1"/>
</dbReference>
<organism evidence="9">
    <name type="scientific">Strongyloides stercoralis</name>
    <name type="common">Threadworm</name>
    <dbReference type="NCBI Taxonomy" id="6248"/>
    <lineage>
        <taxon>Eukaryota</taxon>
        <taxon>Metazoa</taxon>
        <taxon>Ecdysozoa</taxon>
        <taxon>Nematoda</taxon>
        <taxon>Chromadorea</taxon>
        <taxon>Rhabditida</taxon>
        <taxon>Tylenchina</taxon>
        <taxon>Panagrolaimomorpha</taxon>
        <taxon>Strongyloidoidea</taxon>
        <taxon>Strongyloididae</taxon>
        <taxon>Strongyloides</taxon>
    </lineage>
</organism>
<evidence type="ECO:0000256" key="5">
    <source>
        <dbReference type="PROSITE-ProRule" id="PRU00181"/>
    </source>
</evidence>
<feature type="compositionally biased region" description="Basic and acidic residues" evidence="6">
    <location>
        <begin position="115"/>
        <end position="132"/>
    </location>
</feature>
<dbReference type="GO" id="GO:0003743">
    <property type="term" value="F:translation initiation factor activity"/>
    <property type="evidence" value="ECO:0007669"/>
    <property type="project" value="UniProtKB-UniRule"/>
</dbReference>
<dbReference type="InterPro" id="IPR006196">
    <property type="entry name" value="RNA-binding_domain_S1_IF1"/>
</dbReference>
<keyword evidence="3" id="KW-0694">RNA-binding</keyword>
<dbReference type="InterPro" id="IPR012340">
    <property type="entry name" value="NA-bd_OB-fold"/>
</dbReference>
<keyword evidence="5" id="KW-0396">Initiation factor</keyword>
<feature type="compositionally biased region" description="Polar residues" evidence="6">
    <location>
        <begin position="169"/>
        <end position="178"/>
    </location>
</feature>